<evidence type="ECO:0000256" key="11">
    <source>
        <dbReference type="ARBA" id="ARBA00080698"/>
    </source>
</evidence>
<dbReference type="Gene3D" id="3.40.50.12160">
    <property type="entry name" value="Methylthiotransferase, N-terminal domain"/>
    <property type="match status" value="1"/>
</dbReference>
<dbReference type="EMBL" id="PEZT01000009">
    <property type="protein sequence ID" value="PIS09471.1"/>
    <property type="molecule type" value="Genomic_DNA"/>
</dbReference>
<comment type="caution">
    <text evidence="15">The sequence shown here is derived from an EMBL/GenBank/DDBJ whole genome shotgun (WGS) entry which is preliminary data.</text>
</comment>
<keyword evidence="7" id="KW-0408">Iron</keyword>
<dbReference type="InterPro" id="IPR007197">
    <property type="entry name" value="rSAM"/>
</dbReference>
<comment type="function">
    <text evidence="2">Catalyzes the methylthiolation of N6-(dimethylallyl)adenosine (i(6)A), leading to the formation of 2-methylthio-N6-(dimethylallyl)adenosine (ms(2)i(6)A) at position 37 in tRNAs that read codons beginning with uridine.</text>
</comment>
<dbReference type="InterPro" id="IPR006638">
    <property type="entry name" value="Elp3/MiaA/NifB-like_rSAM"/>
</dbReference>
<feature type="domain" description="Radical SAM core" evidence="14">
    <location>
        <begin position="110"/>
        <end position="356"/>
    </location>
</feature>
<dbReference type="SFLD" id="SFLDG01082">
    <property type="entry name" value="B12-binding_domain_containing"/>
    <property type="match status" value="1"/>
</dbReference>
<organism evidence="15 16">
    <name type="scientific">Candidatus Beckwithbacteria bacterium CG10_big_fil_rev_8_21_14_0_10_34_10</name>
    <dbReference type="NCBI Taxonomy" id="1974495"/>
    <lineage>
        <taxon>Bacteria</taxon>
        <taxon>Candidatus Beckwithiibacteriota</taxon>
    </lineage>
</organism>
<dbReference type="SUPFAM" id="SSF102114">
    <property type="entry name" value="Radical SAM enzymes"/>
    <property type="match status" value="1"/>
</dbReference>
<dbReference type="GO" id="GO:0046872">
    <property type="term" value="F:metal ion binding"/>
    <property type="evidence" value="ECO:0007669"/>
    <property type="project" value="UniProtKB-KW"/>
</dbReference>
<dbReference type="InterPro" id="IPR038135">
    <property type="entry name" value="Methylthiotransferase_N_sf"/>
</dbReference>
<keyword evidence="4 15" id="KW-0808">Transferase</keyword>
<dbReference type="InterPro" id="IPR058240">
    <property type="entry name" value="rSAM_sf"/>
</dbReference>
<dbReference type="FunFam" id="3.40.50.12160:FF:000003">
    <property type="entry name" value="CDK5 regulatory subunit-associated protein 1"/>
    <property type="match status" value="1"/>
</dbReference>
<keyword evidence="6" id="KW-0479">Metal-binding</keyword>
<evidence type="ECO:0000256" key="5">
    <source>
        <dbReference type="ARBA" id="ARBA00022691"/>
    </source>
</evidence>
<dbReference type="PANTHER" id="PTHR43020">
    <property type="entry name" value="CDK5 REGULATORY SUBUNIT-ASSOCIATED PROTEIN 1"/>
    <property type="match status" value="1"/>
</dbReference>
<dbReference type="SMART" id="SM00729">
    <property type="entry name" value="Elp3"/>
    <property type="match status" value="1"/>
</dbReference>
<keyword evidence="8" id="KW-0411">Iron-sulfur</keyword>
<dbReference type="PROSITE" id="PS01278">
    <property type="entry name" value="MTTASE_RADICAL"/>
    <property type="match status" value="1"/>
</dbReference>
<dbReference type="NCBIfam" id="TIGR00089">
    <property type="entry name" value="MiaB/RimO family radical SAM methylthiotransferase"/>
    <property type="match status" value="1"/>
</dbReference>
<evidence type="ECO:0000256" key="1">
    <source>
        <dbReference type="ARBA" id="ARBA00001966"/>
    </source>
</evidence>
<dbReference type="AlphaFoldDB" id="A0A2H0W9Y4"/>
<dbReference type="PANTHER" id="PTHR43020:SF2">
    <property type="entry name" value="MITOCHONDRIAL TRNA METHYLTHIOTRANSFERASE CDK5RAP1"/>
    <property type="match status" value="1"/>
</dbReference>
<dbReference type="CDD" id="cd01335">
    <property type="entry name" value="Radical_SAM"/>
    <property type="match status" value="1"/>
</dbReference>
<protein>
    <recommendedName>
        <fullName evidence="10">tRNA-2-methylthio-N(6)-dimethylallyladenosine synthase</fullName>
        <ecNumber evidence="9">2.8.4.3</ecNumber>
    </recommendedName>
    <alternativeName>
        <fullName evidence="12">(Dimethylallyl)adenosine tRNA methylthiotransferase MiaB</fullName>
    </alternativeName>
    <alternativeName>
        <fullName evidence="11">tRNA-i(6)A37 methylthiotransferase</fullName>
    </alternativeName>
</protein>
<evidence type="ECO:0000256" key="9">
    <source>
        <dbReference type="ARBA" id="ARBA00033765"/>
    </source>
</evidence>
<dbReference type="InterPro" id="IPR005839">
    <property type="entry name" value="Methylthiotransferase"/>
</dbReference>
<sequence length="356" mass="40971">MRYFVKTYGCQMNKLDSEKIAGALGLKGYWLVGSYKKADLVVINTCSVRQSAEDRVLGLLNNISKLKKKPRVILTGCMLRYSLKQLKKMMPLVDQFVEIEKLTKGVEPLREDKNHAWVIIMTGCDNYCTYCVVPFARGREKSLGVEEIYCQILELVKRGYSKITLLGQNVNSYHKNKAFKVKDKKLKKKILLLEKKYQNNFAVLLGLLNEIKGLEKISFMTSNPHDFTDGIIKALKLSKIDRYLHLAVQSGDDRILRRMNRKHTRKDFLDLIKKIRKSVPEIELGTDIIVGFPKETEAQFQKTVSLVKKVGFSVGFINKYSSRLGTAAYKFKDDVSIQEKKRRFGILDKIINKKKK</sequence>
<proteinExistence type="predicted"/>
<evidence type="ECO:0000256" key="7">
    <source>
        <dbReference type="ARBA" id="ARBA00023004"/>
    </source>
</evidence>
<evidence type="ECO:0000313" key="15">
    <source>
        <dbReference type="EMBL" id="PIS09471.1"/>
    </source>
</evidence>
<dbReference type="Proteomes" id="UP000230093">
    <property type="component" value="Unassembled WGS sequence"/>
</dbReference>
<evidence type="ECO:0000256" key="4">
    <source>
        <dbReference type="ARBA" id="ARBA00022679"/>
    </source>
</evidence>
<evidence type="ECO:0000256" key="8">
    <source>
        <dbReference type="ARBA" id="ARBA00023014"/>
    </source>
</evidence>
<comment type="cofactor">
    <cofactor evidence="1">
        <name>[4Fe-4S] cluster</name>
        <dbReference type="ChEBI" id="CHEBI:49883"/>
    </cofactor>
</comment>
<dbReference type="SFLD" id="SFLDS00029">
    <property type="entry name" value="Radical_SAM"/>
    <property type="match status" value="1"/>
</dbReference>
<keyword evidence="3" id="KW-0004">4Fe-4S</keyword>
<dbReference type="Pfam" id="PF00919">
    <property type="entry name" value="UPF0004"/>
    <property type="match status" value="1"/>
</dbReference>
<evidence type="ECO:0000256" key="12">
    <source>
        <dbReference type="ARBA" id="ARBA00081141"/>
    </source>
</evidence>
<accession>A0A2H0W9Y4</accession>
<dbReference type="GO" id="GO:0005829">
    <property type="term" value="C:cytosol"/>
    <property type="evidence" value="ECO:0007669"/>
    <property type="project" value="TreeGrafter"/>
</dbReference>
<dbReference type="Gene3D" id="3.30.750.200">
    <property type="match status" value="1"/>
</dbReference>
<evidence type="ECO:0000256" key="10">
    <source>
        <dbReference type="ARBA" id="ARBA00068570"/>
    </source>
</evidence>
<dbReference type="InterPro" id="IPR013848">
    <property type="entry name" value="Methylthiotransferase_N"/>
</dbReference>
<evidence type="ECO:0000256" key="3">
    <source>
        <dbReference type="ARBA" id="ARBA00022485"/>
    </source>
</evidence>
<evidence type="ECO:0000313" key="16">
    <source>
        <dbReference type="Proteomes" id="UP000230093"/>
    </source>
</evidence>
<dbReference type="Pfam" id="PF04055">
    <property type="entry name" value="Radical_SAM"/>
    <property type="match status" value="1"/>
</dbReference>
<dbReference type="EC" id="2.8.4.3" evidence="9"/>
<keyword evidence="5" id="KW-0949">S-adenosyl-L-methionine</keyword>
<dbReference type="PROSITE" id="PS51918">
    <property type="entry name" value="RADICAL_SAM"/>
    <property type="match status" value="1"/>
</dbReference>
<name>A0A2H0W9Y4_9BACT</name>
<dbReference type="GO" id="GO:0035597">
    <property type="term" value="F:tRNA-2-methylthio-N(6)-dimethylallyladenosine(37) synthase activity"/>
    <property type="evidence" value="ECO:0007669"/>
    <property type="project" value="UniProtKB-EC"/>
</dbReference>
<feature type="domain" description="MTTase N-terminal" evidence="13">
    <location>
        <begin position="1"/>
        <end position="114"/>
    </location>
</feature>
<evidence type="ECO:0000259" key="13">
    <source>
        <dbReference type="PROSITE" id="PS51449"/>
    </source>
</evidence>
<evidence type="ECO:0000256" key="2">
    <source>
        <dbReference type="ARBA" id="ARBA00003234"/>
    </source>
</evidence>
<gene>
    <name evidence="15" type="ORF">COT75_01575</name>
</gene>
<evidence type="ECO:0000256" key="6">
    <source>
        <dbReference type="ARBA" id="ARBA00022723"/>
    </source>
</evidence>
<dbReference type="InterPro" id="IPR020612">
    <property type="entry name" value="Methylthiotransferase_CS"/>
</dbReference>
<dbReference type="Gene3D" id="3.30.750.210">
    <property type="match status" value="1"/>
</dbReference>
<reference evidence="16" key="1">
    <citation type="submission" date="2017-09" db="EMBL/GenBank/DDBJ databases">
        <title>Depth-based differentiation of microbial function through sediment-hosted aquifers and enrichment of novel symbionts in the deep terrestrial subsurface.</title>
        <authorList>
            <person name="Probst A.J."/>
            <person name="Ladd B."/>
            <person name="Jarett J.K."/>
            <person name="Geller-Mcgrath D.E."/>
            <person name="Sieber C.M.K."/>
            <person name="Emerson J.B."/>
            <person name="Anantharaman K."/>
            <person name="Thomas B.C."/>
            <person name="Malmstrom R."/>
            <person name="Stieglmeier M."/>
            <person name="Klingl A."/>
            <person name="Woyke T."/>
            <person name="Ryan C.M."/>
            <person name="Banfield J.F."/>
        </authorList>
    </citation>
    <scope>NUCLEOTIDE SEQUENCE [LARGE SCALE GENOMIC DNA]</scope>
</reference>
<dbReference type="SFLD" id="SFLDG01061">
    <property type="entry name" value="methylthiotransferase"/>
    <property type="match status" value="1"/>
</dbReference>
<dbReference type="GO" id="GO:0051539">
    <property type="term" value="F:4 iron, 4 sulfur cluster binding"/>
    <property type="evidence" value="ECO:0007669"/>
    <property type="project" value="UniProtKB-KW"/>
</dbReference>
<dbReference type="FunFam" id="3.80.30.20:FF:000001">
    <property type="entry name" value="tRNA-2-methylthio-N(6)-dimethylallyladenosine synthase 2"/>
    <property type="match status" value="1"/>
</dbReference>
<evidence type="ECO:0000259" key="14">
    <source>
        <dbReference type="PROSITE" id="PS51918"/>
    </source>
</evidence>
<dbReference type="PROSITE" id="PS51449">
    <property type="entry name" value="MTTASE_N"/>
    <property type="match status" value="1"/>
</dbReference>